<accession>A0A1B0BN73</accession>
<proteinExistence type="predicted"/>
<dbReference type="EnsemblMetazoa" id="GPPI035334-RA">
    <property type="protein sequence ID" value="GPPI035334-PA"/>
    <property type="gene ID" value="GPPI035334"/>
</dbReference>
<evidence type="ECO:0000313" key="1">
    <source>
        <dbReference type="EnsemblMetazoa" id="GPPI035334-PA"/>
    </source>
</evidence>
<dbReference type="EMBL" id="JXJN01017223">
    <property type="status" value="NOT_ANNOTATED_CDS"/>
    <property type="molecule type" value="Genomic_DNA"/>
</dbReference>
<dbReference type="AlphaFoldDB" id="A0A1B0BN73"/>
<keyword evidence="2" id="KW-1185">Reference proteome</keyword>
<reference evidence="1" key="2">
    <citation type="submission" date="2020-05" db="UniProtKB">
        <authorList>
            <consortium name="EnsemblMetazoa"/>
        </authorList>
    </citation>
    <scope>IDENTIFICATION</scope>
    <source>
        <strain evidence="1">IAEA</strain>
    </source>
</reference>
<name>A0A1B0BN73_9MUSC</name>
<dbReference type="VEuPathDB" id="VectorBase:GPPI035334"/>
<protein>
    <submittedName>
        <fullName evidence="1">Uncharacterized protein</fullName>
    </submittedName>
</protein>
<organism evidence="1 2">
    <name type="scientific">Glossina palpalis gambiensis</name>
    <dbReference type="NCBI Taxonomy" id="67801"/>
    <lineage>
        <taxon>Eukaryota</taxon>
        <taxon>Metazoa</taxon>
        <taxon>Ecdysozoa</taxon>
        <taxon>Arthropoda</taxon>
        <taxon>Hexapoda</taxon>
        <taxon>Insecta</taxon>
        <taxon>Pterygota</taxon>
        <taxon>Neoptera</taxon>
        <taxon>Endopterygota</taxon>
        <taxon>Diptera</taxon>
        <taxon>Brachycera</taxon>
        <taxon>Muscomorpha</taxon>
        <taxon>Hippoboscoidea</taxon>
        <taxon>Glossinidae</taxon>
        <taxon>Glossina</taxon>
    </lineage>
</organism>
<dbReference type="Proteomes" id="UP000092460">
    <property type="component" value="Unassembled WGS sequence"/>
</dbReference>
<evidence type="ECO:0000313" key="2">
    <source>
        <dbReference type="Proteomes" id="UP000092460"/>
    </source>
</evidence>
<sequence>MVFSVRYCYKCNEEFVINKQFLTVSVTITPTTRGVIMGIKLTVVLAIPISMPATTNELRSDITPEEAREYKSTLTGKSGFEVSALVIATTATPTFKRAIYATTMSKNNSRWFRSINLTETDVTYTTLLGKRCKELTVSLTITPTTNGVIRGIKLPKALLIPISDKSRGFKIHPIVHPLLTPTATVIIAIAHGFWPSSRKPIPTKATADIQKAHELGNKALNIAEHKVQTSIVALAPKRLHTGPPGNCVKTNHSIPPRLERHSVLTSFFTIRPTNNGVKIGITLAEVFTIPISIPA</sequence>
<reference evidence="2" key="1">
    <citation type="submission" date="2015-01" db="EMBL/GenBank/DDBJ databases">
        <authorList>
            <person name="Aksoy S."/>
            <person name="Warren W."/>
            <person name="Wilson R.K."/>
        </authorList>
    </citation>
    <scope>NUCLEOTIDE SEQUENCE [LARGE SCALE GENOMIC DNA]</scope>
    <source>
        <strain evidence="2">IAEA</strain>
    </source>
</reference>